<dbReference type="InterPro" id="IPR016024">
    <property type="entry name" value="ARM-type_fold"/>
</dbReference>
<dbReference type="GeneID" id="103547004"/>
<feature type="region of interest" description="Disordered" evidence="11">
    <location>
        <begin position="1303"/>
        <end position="1399"/>
    </location>
</feature>
<keyword evidence="5 10" id="KW-0132">Cell division</keyword>
<evidence type="ECO:0000259" key="12">
    <source>
        <dbReference type="Pfam" id="PF12717"/>
    </source>
</evidence>
<keyword evidence="14" id="KW-1185">Reference proteome</keyword>
<gene>
    <name evidence="15 16" type="primary">NCAPD2</name>
</gene>
<keyword evidence="9 10" id="KW-0131">Cell cycle</keyword>
<feature type="compositionally biased region" description="Polar residues" evidence="11">
    <location>
        <begin position="575"/>
        <end position="585"/>
    </location>
</feature>
<dbReference type="InterPro" id="IPR007673">
    <property type="entry name" value="Condensin_cplx_su1"/>
</dbReference>
<keyword evidence="8" id="KW-0539">Nucleus</keyword>
<dbReference type="InterPro" id="IPR026971">
    <property type="entry name" value="CND1/NCAPD3"/>
</dbReference>
<organism evidence="14 16">
    <name type="scientific">Equus przewalskii</name>
    <name type="common">Przewalski's horse</name>
    <name type="synonym">Equus caballus przewalskii</name>
    <dbReference type="NCBI Taxonomy" id="9798"/>
    <lineage>
        <taxon>Eukaryota</taxon>
        <taxon>Metazoa</taxon>
        <taxon>Chordata</taxon>
        <taxon>Craniata</taxon>
        <taxon>Vertebrata</taxon>
        <taxon>Euteleostomi</taxon>
        <taxon>Mammalia</taxon>
        <taxon>Eutheria</taxon>
        <taxon>Laurasiatheria</taxon>
        <taxon>Perissodactyla</taxon>
        <taxon>Equidae</taxon>
        <taxon>Equus</taxon>
    </lineage>
</organism>
<comment type="similarity">
    <text evidence="3 10">Belongs to the CND1 (condensin subunit 1) family.</text>
</comment>
<dbReference type="RefSeq" id="XP_070475078.1">
    <property type="nucleotide sequence ID" value="XM_070618977.1"/>
</dbReference>
<dbReference type="InterPro" id="IPR032682">
    <property type="entry name" value="Cnd1_C"/>
</dbReference>
<feature type="region of interest" description="Disordered" evidence="11">
    <location>
        <begin position="574"/>
        <end position="610"/>
    </location>
</feature>
<feature type="domain" description="Condensin complex subunit 1 N-terminal" evidence="13">
    <location>
        <begin position="77"/>
        <end position="240"/>
    </location>
</feature>
<feature type="compositionally biased region" description="Basic and acidic residues" evidence="11">
    <location>
        <begin position="954"/>
        <end position="969"/>
    </location>
</feature>
<evidence type="ECO:0000256" key="11">
    <source>
        <dbReference type="SAM" id="MobiDB-lite"/>
    </source>
</evidence>
<reference evidence="15 16" key="1">
    <citation type="submission" date="2025-05" db="UniProtKB">
        <authorList>
            <consortium name="RefSeq"/>
        </authorList>
    </citation>
    <scope>IDENTIFICATION</scope>
    <source>
        <tissue evidence="15 16">Blood</tissue>
    </source>
</reference>
<dbReference type="InterPro" id="IPR024324">
    <property type="entry name" value="Condensin_cplx_su1_N"/>
</dbReference>
<dbReference type="PIRSF" id="PIRSF017127">
    <property type="entry name" value="Condensin_D2"/>
    <property type="match status" value="1"/>
</dbReference>
<evidence type="ECO:0000256" key="1">
    <source>
        <dbReference type="ARBA" id="ARBA00004123"/>
    </source>
</evidence>
<dbReference type="InterPro" id="IPR011989">
    <property type="entry name" value="ARM-like"/>
</dbReference>
<feature type="region of interest" description="Disordered" evidence="11">
    <location>
        <begin position="954"/>
        <end position="974"/>
    </location>
</feature>
<evidence type="ECO:0000259" key="13">
    <source>
        <dbReference type="Pfam" id="PF12922"/>
    </source>
</evidence>
<protein>
    <recommendedName>
        <fullName evidence="10">Condensin complex subunit 1</fullName>
    </recommendedName>
</protein>
<evidence type="ECO:0000256" key="6">
    <source>
        <dbReference type="ARBA" id="ARBA00022776"/>
    </source>
</evidence>
<evidence type="ECO:0000256" key="8">
    <source>
        <dbReference type="ARBA" id="ARBA00023242"/>
    </source>
</evidence>
<evidence type="ECO:0000256" key="4">
    <source>
        <dbReference type="ARBA" id="ARBA00022454"/>
    </source>
</evidence>
<dbReference type="PANTHER" id="PTHR14222">
    <property type="entry name" value="CONDENSIN"/>
    <property type="match status" value="1"/>
</dbReference>
<feature type="compositionally biased region" description="Basic residues" evidence="11">
    <location>
        <begin position="1343"/>
        <end position="1360"/>
    </location>
</feature>
<dbReference type="Proteomes" id="UP001652662">
    <property type="component" value="Chromosome 5"/>
</dbReference>
<comment type="subcellular location">
    <subcellularLocation>
        <location evidence="2">Chromosome</location>
    </subcellularLocation>
    <subcellularLocation>
        <location evidence="1">Nucleus</location>
    </subcellularLocation>
</comment>
<keyword evidence="4" id="KW-0158">Chromosome</keyword>
<feature type="compositionally biased region" description="Basic and acidic residues" evidence="11">
    <location>
        <begin position="594"/>
        <end position="610"/>
    </location>
</feature>
<feature type="domain" description="Condensin complex subunit 1 C-terminal" evidence="12">
    <location>
        <begin position="1068"/>
        <end position="1229"/>
    </location>
</feature>
<dbReference type="SUPFAM" id="SSF48371">
    <property type="entry name" value="ARM repeat"/>
    <property type="match status" value="1"/>
</dbReference>
<sequence length="1399" mass="157045">MSPQLFEFHLPLAPEELLKSGGVNQYVVQEVLSIRNLPLQLRAFQAAFRAQGPLAMLEHFDTIYSILHHFRSIDPGLKEDTLEFLIKVVSRHSQELPAVLDDATLSVADRSAHLNALKMNCYALIRLLESFETMSSQTSLVDLGTGGKGKKTRAKAAHGFDWEEERQPILQLLTQLLQLDIRHLWNHSVIEEEFVSLVTGCCYRLLENPTISHQKNRPTREAITCLLGVALTRYNHMLSATVKIIQMLQHFEHLASVLVAAVSLWATDYGMKSIVGEIVREIGQKCPQELSRDPSGAKGFAAFLTELAERIPAILISSMCILIDHLDGENYMMRNAVLAAMAEMVLQVLNGDQLEEAARDTRDQFLDTLQAHGHDVNSFVRSRVLQLFTRIVQQKALPLTRFQAVVALAVGRLADKSVLVCKNAIQLLASFLANNPFSCKLSDTDLAGPLQKETQKLQEMRAQRRIAAASAVLDPEEEWEAMLPELKSTLQQLLQLPQEEEEVPEEIANTETTEEVKGRIRRLLAKASYKRAIILTREAIGHFQKSEAFSQMDPEEAEETRFLNLLGAIFKDPAASTQKNPQESAENMGPGQTDGKDKPSVSEPEKSWEKDELVKQEMLVQYLQDAYSFSQKITEAIGIISKMMYENTATVVQEVIEFFVMVFQFGVPQAVFGVRHMLPLIWSKEPGVREAVLNAYRQLYLNPKGDSARAKAQALIQNLSLLLVDASVGTIQCLEEILCEFVQKDELRPAVTQLLWERATEKAPCSPLERCSSVMLLGMMARGKPEIVGSNLDTLVSIGLEEKFPQDYRLAQQVCHAIANISDRRKPSLGKRYPPFRLPQEHRLFERLREMVTKGFVHPDPLWVPFKEVAVTLIYQLAEGPEGICAQILQGCAKQAQEKLEEKNPTQEDLQDTPTLPAFLLMNLLSLAGDVALQQLVHLEQAVSGELCRRRVLREEQEHKTKNPKEKNTGSETTMEEEMGLVGATADDTEAELIRSICEMELLDGRQILAAFVPLVLKVCNNPGLYSNPELSVAASLALGKFCMISATFCDSQLRLLFTMLEKSSLPIVRSNLMVATGDLAIRFPNLVDPWTPHLYARLRDPAQQVRKTAGLVMTLLILKDMVKVKGQVSEMAVLLIDPAPHIAALAKNFFSELSHKGNAIYNLLPDIISRLSDPAGGVEEEPFHTIMKQLLSYITKDKQTETLVEKLCQRFRTARTERQYRDLAYCVSQLPLTERGLRKMLDNFDCFGDKLSDESIFSAFLSVVSKLRRGAKPEGKAIIDEFEQRLRACHTRGLDAMEELEIGQGGSQRAPSAKKQSTVSRHQHLTPAASDNDFVTPEPRHPARRRPNTQQRASKRKPRIVFSSDESSEEELSAEMTEDETPKKTTPIRRASARRHRS</sequence>
<feature type="compositionally biased region" description="Acidic residues" evidence="11">
    <location>
        <begin position="1367"/>
        <end position="1380"/>
    </location>
</feature>
<feature type="compositionally biased region" description="Polar residues" evidence="11">
    <location>
        <begin position="1308"/>
        <end position="1321"/>
    </location>
</feature>
<evidence type="ECO:0000256" key="2">
    <source>
        <dbReference type="ARBA" id="ARBA00004286"/>
    </source>
</evidence>
<evidence type="ECO:0000256" key="7">
    <source>
        <dbReference type="ARBA" id="ARBA00023067"/>
    </source>
</evidence>
<name>A0ABM4PD02_EQUPR</name>
<keyword evidence="6 10" id="KW-0498">Mitosis</keyword>
<dbReference type="PANTHER" id="PTHR14222:SF2">
    <property type="entry name" value="CONDENSIN COMPLEX SUBUNIT 1"/>
    <property type="match status" value="1"/>
</dbReference>
<evidence type="ECO:0000256" key="10">
    <source>
        <dbReference type="PIRNR" id="PIRNR017127"/>
    </source>
</evidence>
<evidence type="ECO:0000313" key="14">
    <source>
        <dbReference type="Proteomes" id="UP001652662"/>
    </source>
</evidence>
<evidence type="ECO:0000256" key="5">
    <source>
        <dbReference type="ARBA" id="ARBA00022618"/>
    </source>
</evidence>
<dbReference type="RefSeq" id="XP_070475079.1">
    <property type="nucleotide sequence ID" value="XM_070618978.1"/>
</dbReference>
<evidence type="ECO:0000256" key="9">
    <source>
        <dbReference type="ARBA" id="ARBA00023306"/>
    </source>
</evidence>
<dbReference type="Gene3D" id="1.25.10.10">
    <property type="entry name" value="Leucine-rich Repeat Variant"/>
    <property type="match status" value="1"/>
</dbReference>
<keyword evidence="7 10" id="KW-0226">DNA condensation</keyword>
<evidence type="ECO:0000313" key="16">
    <source>
        <dbReference type="RefSeq" id="XP_070475079.1"/>
    </source>
</evidence>
<dbReference type="Pfam" id="PF12922">
    <property type="entry name" value="Cnd1_N"/>
    <property type="match status" value="1"/>
</dbReference>
<evidence type="ECO:0000313" key="15">
    <source>
        <dbReference type="RefSeq" id="XP_070475078.1"/>
    </source>
</evidence>
<accession>A0ABM4PD02</accession>
<dbReference type="Pfam" id="PF12717">
    <property type="entry name" value="Cnd1"/>
    <property type="match status" value="1"/>
</dbReference>
<evidence type="ECO:0000256" key="3">
    <source>
        <dbReference type="ARBA" id="ARBA00009606"/>
    </source>
</evidence>
<proteinExistence type="inferred from homology"/>
<comment type="function">
    <text evidence="10">Regulatory subunit of the condensin complex, a complex required for conversion of interphase chromatin into mitotic-like condense chromosomes. The condensin complex probably introduces positive supercoils into relaxed DNA in the presence of type I topoisomerases and converts nicked DNA into positive knotted forms in the presence of type II topoisomerases.</text>
</comment>